<dbReference type="AlphaFoldDB" id="D5RIM6"/>
<sequence>GARGGAGLAAGLLGWAAAASGHDLGLPGGCPGRRADPAPGTWPGLWSGRGAAGPVRAALPL</sequence>
<protein>
    <submittedName>
        <fullName evidence="1">Uncharacterized protein</fullName>
    </submittedName>
</protein>
<name>D5RIM6_9PROT</name>
<feature type="non-terminal residue" evidence="1">
    <location>
        <position position="1"/>
    </location>
</feature>
<evidence type="ECO:0000313" key="2">
    <source>
        <dbReference type="Proteomes" id="UP000005324"/>
    </source>
</evidence>
<accession>D5RIM6</accession>
<evidence type="ECO:0000313" key="1">
    <source>
        <dbReference type="EMBL" id="EFH12830.1"/>
    </source>
</evidence>
<dbReference type="EMBL" id="ADVL01000159">
    <property type="protein sequence ID" value="EFH12830.1"/>
    <property type="molecule type" value="Genomic_DNA"/>
</dbReference>
<keyword evidence="2" id="KW-1185">Reference proteome</keyword>
<dbReference type="Proteomes" id="UP000005324">
    <property type="component" value="Unassembled WGS sequence"/>
</dbReference>
<dbReference type="HOGENOM" id="CLU_2909669_0_0_5"/>
<proteinExistence type="predicted"/>
<gene>
    <name evidence="1" type="ORF">HMPREF0731_0936</name>
</gene>
<reference evidence="1 2" key="1">
    <citation type="submission" date="2010-04" db="EMBL/GenBank/DDBJ databases">
        <authorList>
            <person name="Qin X."/>
            <person name="Bachman B."/>
            <person name="Battles P."/>
            <person name="Bell A."/>
            <person name="Bess C."/>
            <person name="Bickham C."/>
            <person name="Chaboub L."/>
            <person name="Chen D."/>
            <person name="Coyle M."/>
            <person name="Deiros D.R."/>
            <person name="Dinh H."/>
            <person name="Forbes L."/>
            <person name="Fowler G."/>
            <person name="Francisco L."/>
            <person name="Fu Q."/>
            <person name="Gubbala S."/>
            <person name="Hale W."/>
            <person name="Han Y."/>
            <person name="Hemphill L."/>
            <person name="Highlander S.K."/>
            <person name="Hirani K."/>
            <person name="Hogues M."/>
            <person name="Jackson L."/>
            <person name="Jakkamsetti A."/>
            <person name="Javaid M."/>
            <person name="Jiang H."/>
            <person name="Korchina V."/>
            <person name="Kovar C."/>
            <person name="Lara F."/>
            <person name="Lee S."/>
            <person name="Mata R."/>
            <person name="Mathew T."/>
            <person name="Moen C."/>
            <person name="Morales K."/>
            <person name="Munidasa M."/>
            <person name="Nazareth L."/>
            <person name="Ngo R."/>
            <person name="Nguyen L."/>
            <person name="Okwuonu G."/>
            <person name="Ongeri F."/>
            <person name="Patil S."/>
            <person name="Petrosino J."/>
            <person name="Pham C."/>
            <person name="Pham P."/>
            <person name="Pu L.-L."/>
            <person name="Puazo M."/>
            <person name="Raj R."/>
            <person name="Reid J."/>
            <person name="Rouhana J."/>
            <person name="Saada N."/>
            <person name="Shang Y."/>
            <person name="Simmons D."/>
            <person name="Thornton R."/>
            <person name="Warren J."/>
            <person name="Weissenberger G."/>
            <person name="Zhang J."/>
            <person name="Zhang L."/>
            <person name="Zhou C."/>
            <person name="Zhu D."/>
            <person name="Muzny D."/>
            <person name="Worley K."/>
            <person name="Gibbs R."/>
        </authorList>
    </citation>
    <scope>NUCLEOTIDE SEQUENCE [LARGE SCALE GENOMIC DNA]</scope>
    <source>
        <strain evidence="1 2">ATCC 49957</strain>
    </source>
</reference>
<organism evidence="1 2">
    <name type="scientific">Pseudoroseomonas cervicalis ATCC 49957</name>
    <dbReference type="NCBI Taxonomy" id="525371"/>
    <lineage>
        <taxon>Bacteria</taxon>
        <taxon>Pseudomonadati</taxon>
        <taxon>Pseudomonadota</taxon>
        <taxon>Alphaproteobacteria</taxon>
        <taxon>Acetobacterales</taxon>
        <taxon>Roseomonadaceae</taxon>
        <taxon>Roseomonas</taxon>
    </lineage>
</organism>
<comment type="caution">
    <text evidence="1">The sequence shown here is derived from an EMBL/GenBank/DDBJ whole genome shotgun (WGS) entry which is preliminary data.</text>
</comment>